<proteinExistence type="predicted"/>
<accession>A0A2K3LRD3</accession>
<name>A0A2K3LRD3_TRIPR</name>
<organism evidence="1 2">
    <name type="scientific">Trifolium pratense</name>
    <name type="common">Red clover</name>
    <dbReference type="NCBI Taxonomy" id="57577"/>
    <lineage>
        <taxon>Eukaryota</taxon>
        <taxon>Viridiplantae</taxon>
        <taxon>Streptophyta</taxon>
        <taxon>Embryophyta</taxon>
        <taxon>Tracheophyta</taxon>
        <taxon>Spermatophyta</taxon>
        <taxon>Magnoliopsida</taxon>
        <taxon>eudicotyledons</taxon>
        <taxon>Gunneridae</taxon>
        <taxon>Pentapetalae</taxon>
        <taxon>rosids</taxon>
        <taxon>fabids</taxon>
        <taxon>Fabales</taxon>
        <taxon>Fabaceae</taxon>
        <taxon>Papilionoideae</taxon>
        <taxon>50 kb inversion clade</taxon>
        <taxon>NPAAA clade</taxon>
        <taxon>Hologalegina</taxon>
        <taxon>IRL clade</taxon>
        <taxon>Trifolieae</taxon>
        <taxon>Trifolium</taxon>
    </lineage>
</organism>
<evidence type="ECO:0000313" key="2">
    <source>
        <dbReference type="Proteomes" id="UP000236291"/>
    </source>
</evidence>
<evidence type="ECO:0008006" key="3">
    <source>
        <dbReference type="Google" id="ProtNLM"/>
    </source>
</evidence>
<dbReference type="EMBL" id="ASHM01039183">
    <property type="protein sequence ID" value="PNX81079.1"/>
    <property type="molecule type" value="Genomic_DNA"/>
</dbReference>
<gene>
    <name evidence="1" type="ORF">L195_g037094</name>
</gene>
<reference evidence="1 2" key="1">
    <citation type="journal article" date="2014" name="Am. J. Bot.">
        <title>Genome assembly and annotation for red clover (Trifolium pratense; Fabaceae).</title>
        <authorList>
            <person name="Istvanek J."/>
            <person name="Jaros M."/>
            <person name="Krenek A."/>
            <person name="Repkova J."/>
        </authorList>
    </citation>
    <scope>NUCLEOTIDE SEQUENCE [LARGE SCALE GENOMIC DNA]</scope>
    <source>
        <strain evidence="2">cv. Tatra</strain>
        <tissue evidence="1">Young leaves</tissue>
    </source>
</reference>
<protein>
    <recommendedName>
        <fullName evidence="3">Cytochrome p450</fullName>
    </recommendedName>
</protein>
<evidence type="ECO:0000313" key="1">
    <source>
        <dbReference type="EMBL" id="PNX81079.1"/>
    </source>
</evidence>
<dbReference type="AlphaFoldDB" id="A0A2K3LRD3"/>
<dbReference type="Proteomes" id="UP000236291">
    <property type="component" value="Unassembled WGS sequence"/>
</dbReference>
<sequence>MENKWRDNKWREPKLDWHVFFGCNVIRQVWNDAGMRHIIELRLRDFNDVKSVIFDICRNESKDVEGSVAMILWSLWQNRNSWVWNGVKDSAKEVAMKAMHLLEEWRAVNIIQQHNSPTTPVMIRNRGSICCCSNSLPGESACLRADTVATAS</sequence>
<comment type="caution">
    <text evidence="1">The sequence shown here is derived from an EMBL/GenBank/DDBJ whole genome shotgun (WGS) entry which is preliminary data.</text>
</comment>
<reference evidence="1 2" key="2">
    <citation type="journal article" date="2017" name="Front. Plant Sci.">
        <title>Gene Classification and Mining of Molecular Markers Useful in Red Clover (Trifolium pratense) Breeding.</title>
        <authorList>
            <person name="Istvanek J."/>
            <person name="Dluhosova J."/>
            <person name="Dluhos P."/>
            <person name="Patkova L."/>
            <person name="Nedelnik J."/>
            <person name="Repkova J."/>
        </authorList>
    </citation>
    <scope>NUCLEOTIDE SEQUENCE [LARGE SCALE GENOMIC DNA]</scope>
    <source>
        <strain evidence="2">cv. Tatra</strain>
        <tissue evidence="1">Young leaves</tissue>
    </source>
</reference>